<evidence type="ECO:0000313" key="2">
    <source>
        <dbReference type="EMBL" id="MBV6340048.1"/>
    </source>
</evidence>
<reference evidence="2 3" key="1">
    <citation type="journal article" date="2020" name="J Geophys Res Biogeosci">
        <title>Magnetotaxis as an Adaptation to Enable Bacterial Shuttling of Microbial Sulfur and Sulfur Cycling Across Aquatic Oxic#Anoxic Interfaces.</title>
        <authorList>
            <person name="Li J."/>
            <person name="Liu P."/>
            <person name="Wang J."/>
            <person name="Roberts A.P."/>
            <person name="Pan Y."/>
        </authorList>
    </citation>
    <scope>NUCLEOTIDE SEQUENCE [LARGE SCALE GENOMIC DNA]</scope>
    <source>
        <strain evidence="2 3">MYR-1_YQ</strain>
    </source>
</reference>
<dbReference type="RefSeq" id="WP_218250667.1">
    <property type="nucleotide sequence ID" value="NZ_JABXWD010000004.1"/>
</dbReference>
<dbReference type="PANTHER" id="PTHR38339">
    <property type="entry name" value="TRANSGLUTAMINASE DOMAIN PROTEIN"/>
    <property type="match status" value="1"/>
</dbReference>
<keyword evidence="3" id="KW-1185">Reference proteome</keyword>
<evidence type="ECO:0000259" key="1">
    <source>
        <dbReference type="Pfam" id="PF01841"/>
    </source>
</evidence>
<feature type="domain" description="Transglutaminase-like" evidence="1">
    <location>
        <begin position="151"/>
        <end position="262"/>
    </location>
</feature>
<dbReference type="EMBL" id="JABXWD010000004">
    <property type="protein sequence ID" value="MBV6340048.1"/>
    <property type="molecule type" value="Genomic_DNA"/>
</dbReference>
<dbReference type="Proteomes" id="UP001196980">
    <property type="component" value="Unassembled WGS sequence"/>
</dbReference>
<organism evidence="2 3">
    <name type="scientific">Candidatus Magnetobacterium casense</name>
    <dbReference type="NCBI Taxonomy" id="1455061"/>
    <lineage>
        <taxon>Bacteria</taxon>
        <taxon>Pseudomonadati</taxon>
        <taxon>Nitrospirota</taxon>
        <taxon>Thermodesulfovibrionia</taxon>
        <taxon>Thermodesulfovibrionales</taxon>
        <taxon>Candidatus Magnetobacteriaceae</taxon>
        <taxon>Candidatus Magnetobacterium</taxon>
    </lineage>
</organism>
<protein>
    <submittedName>
        <fullName evidence="2">Transglutaminase family protein</fullName>
    </submittedName>
</protein>
<name>A0ABS6RTV3_9BACT</name>
<dbReference type="Pfam" id="PF01841">
    <property type="entry name" value="Transglut_core"/>
    <property type="match status" value="1"/>
</dbReference>
<proteinExistence type="predicted"/>
<gene>
    <name evidence="2" type="ORF">HWQ67_00470</name>
</gene>
<comment type="caution">
    <text evidence="2">The sequence shown here is derived from an EMBL/GenBank/DDBJ whole genome shotgun (WGS) entry which is preliminary data.</text>
</comment>
<dbReference type="InterPro" id="IPR006311">
    <property type="entry name" value="TAT_signal"/>
</dbReference>
<dbReference type="InterPro" id="IPR002931">
    <property type="entry name" value="Transglutaminase-like"/>
</dbReference>
<dbReference type="PANTHER" id="PTHR38339:SF1">
    <property type="entry name" value="TRANSGLUTAMINASE-LIKE DOMAIN-CONTAINING PROTEIN"/>
    <property type="match status" value="1"/>
</dbReference>
<evidence type="ECO:0000313" key="3">
    <source>
        <dbReference type="Proteomes" id="UP001196980"/>
    </source>
</evidence>
<sequence>MAESLISRRNFLIGCLAGAGALCLGRGNCHAGGANDAQVKSLTLKIRYTTEFMRCPKDEDIGIWLPIPPDDKEQEITALTLQSRLPFKKHDKQPNKVFYCKSRNMPKGERITLSYTIRRTNIGTTENKDDDPKQYLIPSEWEKWDDNITQYVDTTIGKATEPVVIARKLCDGIIQRTAYLPKVCTRGVSTLAFEEKSGRNDDFNAMLRSMLMYKGIAVKWQQGMMLPYPSEMKQTGEIEADCINAHSWLMVHVGNGKWMPVDVSEAKQRPDLKDFYLGNLVPNRIRMSTGRGLTLEPPQQEILNTFAYTHAEANGIPLIYGHNYKNFIQYELLKLEK</sequence>
<dbReference type="PROSITE" id="PS51318">
    <property type="entry name" value="TAT"/>
    <property type="match status" value="1"/>
</dbReference>
<accession>A0ABS6RTV3</accession>